<evidence type="ECO:0000256" key="3">
    <source>
        <dbReference type="ARBA" id="ARBA00022475"/>
    </source>
</evidence>
<keyword evidence="7" id="KW-0325">Glycoprotein</keyword>
<dbReference type="Proteomes" id="UP000018467">
    <property type="component" value="Unassembled WGS sequence"/>
</dbReference>
<accession>A0A3B1ISK3</accession>
<reference evidence="12" key="1">
    <citation type="submission" date="2013-03" db="EMBL/GenBank/DDBJ databases">
        <authorList>
            <person name="Jeffery W."/>
            <person name="Warren W."/>
            <person name="Wilson R.K."/>
        </authorList>
    </citation>
    <scope>NUCLEOTIDE SEQUENCE</scope>
    <source>
        <strain evidence="12">female</strain>
    </source>
</reference>
<sequence>MRLQVTLMLICLLFPEVQGLKCYECIPELSEPCTQTVVDCPDQCASSTTSSYNGKTDSSTKLIKCFMCLYFTKSCAVFTGEEEDEEDEQMKKCATSPECVSGSMNLGAMKISVNTKCCSTDLCNSQSVPALSTGSPNGRKCYTCDNNNCTGIVDCEGDEDHCVNIKSSVGNVKVTLKGCASRSMCTEGQASMSSAGVSGSLSCCQGNLCNGAERVNLSLFLLILGPLLSFIPFSSVPFSVFF</sequence>
<keyword evidence="8" id="KW-1133">Transmembrane helix</keyword>
<feature type="chain" id="PRO_5017187212" description="UPAR/Ly6 domain-containing protein" evidence="9">
    <location>
        <begin position="20"/>
        <end position="242"/>
    </location>
</feature>
<keyword evidence="12" id="KW-1185">Reference proteome</keyword>
<dbReference type="GO" id="GO:0005886">
    <property type="term" value="C:plasma membrane"/>
    <property type="evidence" value="ECO:0007669"/>
    <property type="project" value="UniProtKB-SubCell"/>
</dbReference>
<keyword evidence="4" id="KW-0964">Secreted</keyword>
<dbReference type="Pfam" id="PF00087">
    <property type="entry name" value="Toxin_TOLIP"/>
    <property type="match status" value="1"/>
</dbReference>
<dbReference type="InterPro" id="IPR035076">
    <property type="entry name" value="Toxin/TOLIP"/>
</dbReference>
<comment type="subcellular location">
    <subcellularLocation>
        <location evidence="1">Cell membrane</location>
    </subcellularLocation>
    <subcellularLocation>
        <location evidence="2">Secreted</location>
    </subcellularLocation>
</comment>
<dbReference type="AlphaFoldDB" id="A0A3B1ISK3"/>
<dbReference type="GeneTree" id="ENSGT00940000163304"/>
<evidence type="ECO:0000256" key="4">
    <source>
        <dbReference type="ARBA" id="ARBA00022525"/>
    </source>
</evidence>
<evidence type="ECO:0000256" key="8">
    <source>
        <dbReference type="SAM" id="Phobius"/>
    </source>
</evidence>
<dbReference type="Gene3D" id="2.10.60.10">
    <property type="entry name" value="CD59"/>
    <property type="match status" value="2"/>
</dbReference>
<keyword evidence="6 8" id="KW-0472">Membrane</keyword>
<dbReference type="PANTHER" id="PTHR20914">
    <property type="entry name" value="LY6/PLAUR DOMAIN-CONTAINING PROTEIN 8"/>
    <property type="match status" value="1"/>
</dbReference>
<dbReference type="InParanoid" id="A0A3B1ISK3"/>
<keyword evidence="3" id="KW-1003">Cell membrane</keyword>
<feature type="transmembrane region" description="Helical" evidence="8">
    <location>
        <begin position="217"/>
        <end position="241"/>
    </location>
</feature>
<proteinExistence type="predicted"/>
<dbReference type="PANTHER" id="PTHR20914:SF9">
    <property type="entry name" value="COILED, ISOFORM A"/>
    <property type="match status" value="1"/>
</dbReference>
<evidence type="ECO:0000256" key="6">
    <source>
        <dbReference type="ARBA" id="ARBA00023136"/>
    </source>
</evidence>
<protein>
    <recommendedName>
        <fullName evidence="10">UPAR/Ly6 domain-containing protein</fullName>
    </recommendedName>
</protein>
<dbReference type="SUPFAM" id="SSF57302">
    <property type="entry name" value="Snake toxin-like"/>
    <property type="match status" value="2"/>
</dbReference>
<evidence type="ECO:0000313" key="11">
    <source>
        <dbReference type="Ensembl" id="ENSAMXP00000032129.1"/>
    </source>
</evidence>
<feature type="domain" description="UPAR/Ly6" evidence="10">
    <location>
        <begin position="139"/>
        <end position="222"/>
    </location>
</feature>
<evidence type="ECO:0000256" key="9">
    <source>
        <dbReference type="SAM" id="SignalP"/>
    </source>
</evidence>
<dbReference type="InterPro" id="IPR016054">
    <property type="entry name" value="LY6_UPA_recep-like"/>
</dbReference>
<dbReference type="GO" id="GO:0005576">
    <property type="term" value="C:extracellular region"/>
    <property type="evidence" value="ECO:0007669"/>
    <property type="project" value="UniProtKB-SubCell"/>
</dbReference>
<evidence type="ECO:0000313" key="12">
    <source>
        <dbReference type="Proteomes" id="UP000018467"/>
    </source>
</evidence>
<dbReference type="Ensembl" id="ENSAMXT00000035625.1">
    <property type="protein sequence ID" value="ENSAMXP00000032129.1"/>
    <property type="gene ID" value="ENSAMXG00000034544.1"/>
</dbReference>
<dbReference type="SMART" id="SM00134">
    <property type="entry name" value="LU"/>
    <property type="match status" value="2"/>
</dbReference>
<evidence type="ECO:0000256" key="5">
    <source>
        <dbReference type="ARBA" id="ARBA00022729"/>
    </source>
</evidence>
<feature type="signal peptide" evidence="9">
    <location>
        <begin position="1"/>
        <end position="19"/>
    </location>
</feature>
<evidence type="ECO:0000259" key="10">
    <source>
        <dbReference type="SMART" id="SM00134"/>
    </source>
</evidence>
<reference evidence="11" key="3">
    <citation type="submission" date="2025-08" db="UniProtKB">
        <authorList>
            <consortium name="Ensembl"/>
        </authorList>
    </citation>
    <scope>IDENTIFICATION</scope>
</reference>
<organism evidence="11 12">
    <name type="scientific">Astyanax mexicanus</name>
    <name type="common">Blind cave fish</name>
    <name type="synonym">Astyanax fasciatus mexicanus</name>
    <dbReference type="NCBI Taxonomy" id="7994"/>
    <lineage>
        <taxon>Eukaryota</taxon>
        <taxon>Metazoa</taxon>
        <taxon>Chordata</taxon>
        <taxon>Craniata</taxon>
        <taxon>Vertebrata</taxon>
        <taxon>Euteleostomi</taxon>
        <taxon>Actinopterygii</taxon>
        <taxon>Neopterygii</taxon>
        <taxon>Teleostei</taxon>
        <taxon>Ostariophysi</taxon>
        <taxon>Characiformes</taxon>
        <taxon>Characoidei</taxon>
        <taxon>Acestrorhamphidae</taxon>
        <taxon>Acestrorhamphinae</taxon>
        <taxon>Astyanax</taxon>
    </lineage>
</organism>
<keyword evidence="8" id="KW-0812">Transmembrane</keyword>
<evidence type="ECO:0000256" key="2">
    <source>
        <dbReference type="ARBA" id="ARBA00004613"/>
    </source>
</evidence>
<evidence type="ECO:0000256" key="7">
    <source>
        <dbReference type="ARBA" id="ARBA00023180"/>
    </source>
</evidence>
<feature type="domain" description="UPAR/Ly6" evidence="10">
    <location>
        <begin position="43"/>
        <end position="132"/>
    </location>
</feature>
<evidence type="ECO:0000256" key="1">
    <source>
        <dbReference type="ARBA" id="ARBA00004236"/>
    </source>
</evidence>
<reference evidence="12" key="2">
    <citation type="journal article" date="2014" name="Nat. Commun.">
        <title>The cavefish genome reveals candidate genes for eye loss.</title>
        <authorList>
            <person name="McGaugh S.E."/>
            <person name="Gross J.B."/>
            <person name="Aken B."/>
            <person name="Blin M."/>
            <person name="Borowsky R."/>
            <person name="Chalopin D."/>
            <person name="Hinaux H."/>
            <person name="Jeffery W.R."/>
            <person name="Keene A."/>
            <person name="Ma L."/>
            <person name="Minx P."/>
            <person name="Murphy D."/>
            <person name="O'Quin K.E."/>
            <person name="Retaux S."/>
            <person name="Rohner N."/>
            <person name="Searle S.M."/>
            <person name="Stahl B.A."/>
            <person name="Tabin C."/>
            <person name="Volff J.N."/>
            <person name="Yoshizawa M."/>
            <person name="Warren W.C."/>
        </authorList>
    </citation>
    <scope>NUCLEOTIDE SEQUENCE [LARGE SCALE GENOMIC DNA]</scope>
    <source>
        <strain evidence="12">female</strain>
    </source>
</reference>
<reference evidence="11" key="4">
    <citation type="submission" date="2025-09" db="UniProtKB">
        <authorList>
            <consortium name="Ensembl"/>
        </authorList>
    </citation>
    <scope>IDENTIFICATION</scope>
</reference>
<dbReference type="InterPro" id="IPR045860">
    <property type="entry name" value="Snake_toxin-like_sf"/>
</dbReference>
<dbReference type="Bgee" id="ENSAMXG00000034544">
    <property type="expression patterns" value="Expressed in pharyngeal gill and 1 other cell type or tissue"/>
</dbReference>
<name>A0A3B1ISK3_ASTMX</name>
<dbReference type="InterPro" id="IPR050918">
    <property type="entry name" value="CNF-like_PLA2_Inhibitor"/>
</dbReference>
<keyword evidence="5 9" id="KW-0732">Signal</keyword>